<dbReference type="AlphaFoldDB" id="E1YJG9"/>
<organism evidence="3">
    <name type="scientific">uncultured Desulfobacterium sp</name>
    <dbReference type="NCBI Taxonomy" id="201089"/>
    <lineage>
        <taxon>Bacteria</taxon>
        <taxon>Pseudomonadati</taxon>
        <taxon>Thermodesulfobacteriota</taxon>
        <taxon>Desulfobacteria</taxon>
        <taxon>Desulfobacterales</taxon>
        <taxon>Desulfobacteriaceae</taxon>
        <taxon>Desulfobacterium</taxon>
        <taxon>environmental samples</taxon>
    </lineage>
</organism>
<dbReference type="InterPro" id="IPR007712">
    <property type="entry name" value="RelE/ParE_toxin"/>
</dbReference>
<dbReference type="Pfam" id="PF05016">
    <property type="entry name" value="ParE_toxin"/>
    <property type="match status" value="1"/>
</dbReference>
<name>E1YJG9_9BACT</name>
<dbReference type="InterPro" id="IPR035093">
    <property type="entry name" value="RelE/ParE_toxin_dom_sf"/>
</dbReference>
<evidence type="ECO:0000313" key="3">
    <source>
        <dbReference type="EMBL" id="CBX31423.1"/>
    </source>
</evidence>
<sequence>MTEYNLVYSETSRNLIAKLHPDIKPLIRSKLNKLQKEPFSGKTLERELSGYRSIRTGRFRIIYRLNEEKRIIEIHYVGRRKDVYELFTEQKGTSSVLDG</sequence>
<evidence type="ECO:0008006" key="4">
    <source>
        <dbReference type="Google" id="ProtNLM"/>
    </source>
</evidence>
<proteinExistence type="inferred from homology"/>
<comment type="similarity">
    <text evidence="1">Belongs to the RelE toxin family.</text>
</comment>
<dbReference type="EMBL" id="FR695877">
    <property type="protein sequence ID" value="CBX31423.1"/>
    <property type="molecule type" value="Genomic_DNA"/>
</dbReference>
<keyword evidence="2" id="KW-1277">Toxin-antitoxin system</keyword>
<protein>
    <recommendedName>
        <fullName evidence="4">Type II toxin-antitoxin system RelE/ParE family toxin</fullName>
    </recommendedName>
</protein>
<dbReference type="SUPFAM" id="SSF143011">
    <property type="entry name" value="RelE-like"/>
    <property type="match status" value="1"/>
</dbReference>
<dbReference type="Gene3D" id="3.30.2310.20">
    <property type="entry name" value="RelE-like"/>
    <property type="match status" value="1"/>
</dbReference>
<evidence type="ECO:0000256" key="2">
    <source>
        <dbReference type="ARBA" id="ARBA00022649"/>
    </source>
</evidence>
<gene>
    <name evidence="3" type="ORF">N47_E49350</name>
</gene>
<dbReference type="PANTHER" id="PTHR35601">
    <property type="entry name" value="TOXIN RELE"/>
    <property type="match status" value="1"/>
</dbReference>
<dbReference type="PANTHER" id="PTHR35601:SF1">
    <property type="entry name" value="TOXIN RELE"/>
    <property type="match status" value="1"/>
</dbReference>
<evidence type="ECO:0000256" key="1">
    <source>
        <dbReference type="ARBA" id="ARBA00006226"/>
    </source>
</evidence>
<accession>E1YJG9</accession>
<reference evidence="3" key="1">
    <citation type="journal article" date="2011" name="Environ. Microbiol.">
        <title>Genomic insights into the metabolic potential of the polycyclic aromatic hydrocarbon degrading sulfate-reducing Deltaproteobacterium N47.</title>
        <authorList>
            <person name="Bergmann F."/>
            <person name="Selesi D."/>
            <person name="Weinmaier T."/>
            <person name="Tischler P."/>
            <person name="Rattei T."/>
            <person name="Meckenstock R.U."/>
        </authorList>
    </citation>
    <scope>NUCLEOTIDE SEQUENCE</scope>
</reference>